<dbReference type="Pfam" id="PF20334">
    <property type="entry name" value="DUF6629"/>
    <property type="match status" value="1"/>
</dbReference>
<evidence type="ECO:0000313" key="2">
    <source>
        <dbReference type="EMBL" id="NYG60773.1"/>
    </source>
</evidence>
<name>A0A7Y9S672_9ACTN</name>
<dbReference type="Proteomes" id="UP000540656">
    <property type="component" value="Unassembled WGS sequence"/>
</dbReference>
<dbReference type="RefSeq" id="WP_179503663.1">
    <property type="nucleotide sequence ID" value="NZ_JACCAA010000001.1"/>
</dbReference>
<proteinExistence type="predicted"/>
<keyword evidence="3" id="KW-1185">Reference proteome</keyword>
<evidence type="ECO:0000256" key="1">
    <source>
        <dbReference type="SAM" id="Phobius"/>
    </source>
</evidence>
<sequence>MCFSPEMDAAAGLVVTGIGIDCLRHVTSRNQLALASLPLVFGVHQLIETFVWLELQGRASQCTGDVATYAYLAIAAVLVPVLVPFAFLRIGVGRSRWLDRGFVAAGVIAAVLLAELMAEDTPDRRIDGHQITYFAGQYIPDYVLPIYAFACLGPALLARSRPLQLFGVLNLVVVAVLAALNQGGVVSLWCLWAACTSILIDLHLRGVRLGLREVIDEPESDQRSPVGGSRP</sequence>
<organism evidence="2 3">
    <name type="scientific">Nocardioides daedukensis</name>
    <dbReference type="NCBI Taxonomy" id="634462"/>
    <lineage>
        <taxon>Bacteria</taxon>
        <taxon>Bacillati</taxon>
        <taxon>Actinomycetota</taxon>
        <taxon>Actinomycetes</taxon>
        <taxon>Propionibacteriales</taxon>
        <taxon>Nocardioidaceae</taxon>
        <taxon>Nocardioides</taxon>
    </lineage>
</organism>
<dbReference type="AlphaFoldDB" id="A0A7Y9S672"/>
<keyword evidence="1" id="KW-1133">Transmembrane helix</keyword>
<evidence type="ECO:0000313" key="3">
    <source>
        <dbReference type="Proteomes" id="UP000540656"/>
    </source>
</evidence>
<keyword evidence="1" id="KW-0812">Transmembrane</keyword>
<feature type="transmembrane region" description="Helical" evidence="1">
    <location>
        <begin position="32"/>
        <end position="53"/>
    </location>
</feature>
<dbReference type="EMBL" id="JACCAA010000001">
    <property type="protein sequence ID" value="NYG60773.1"/>
    <property type="molecule type" value="Genomic_DNA"/>
</dbReference>
<feature type="transmembrane region" description="Helical" evidence="1">
    <location>
        <begin position="138"/>
        <end position="156"/>
    </location>
</feature>
<accession>A0A7Y9S672</accession>
<feature type="transmembrane region" description="Helical" evidence="1">
    <location>
        <begin position="163"/>
        <end position="180"/>
    </location>
</feature>
<comment type="caution">
    <text evidence="2">The sequence shown here is derived from an EMBL/GenBank/DDBJ whole genome shotgun (WGS) entry which is preliminary data.</text>
</comment>
<keyword evidence="1" id="KW-0472">Membrane</keyword>
<feature type="transmembrane region" description="Helical" evidence="1">
    <location>
        <begin position="68"/>
        <end position="88"/>
    </location>
</feature>
<protein>
    <submittedName>
        <fullName evidence="2">Uncharacterized protein</fullName>
    </submittedName>
</protein>
<gene>
    <name evidence="2" type="ORF">BJ980_003696</name>
</gene>
<dbReference type="InterPro" id="IPR046737">
    <property type="entry name" value="DUF6629"/>
</dbReference>
<feature type="transmembrane region" description="Helical" evidence="1">
    <location>
        <begin position="100"/>
        <end position="118"/>
    </location>
</feature>
<reference evidence="2 3" key="1">
    <citation type="submission" date="2020-07" db="EMBL/GenBank/DDBJ databases">
        <title>Sequencing the genomes of 1000 actinobacteria strains.</title>
        <authorList>
            <person name="Klenk H.-P."/>
        </authorList>
    </citation>
    <scope>NUCLEOTIDE SEQUENCE [LARGE SCALE GENOMIC DNA]</scope>
    <source>
        <strain evidence="2 3">DSM 23819</strain>
    </source>
</reference>